<evidence type="ECO:0000256" key="4">
    <source>
        <dbReference type="ARBA" id="ARBA00022833"/>
    </source>
</evidence>
<dbReference type="InterPro" id="IPR035500">
    <property type="entry name" value="NHR-like_dom_sf"/>
</dbReference>
<dbReference type="Proteomes" id="UP000663856">
    <property type="component" value="Unassembled WGS sequence"/>
</dbReference>
<dbReference type="EMBL" id="CAJOBG010006527">
    <property type="protein sequence ID" value="CAF4189713.1"/>
    <property type="molecule type" value="Genomic_DNA"/>
</dbReference>
<evidence type="ECO:0000313" key="19">
    <source>
        <dbReference type="Proteomes" id="UP000663855"/>
    </source>
</evidence>
<keyword evidence="7" id="KW-0804">Transcription</keyword>
<evidence type="ECO:0000313" key="18">
    <source>
        <dbReference type="EMBL" id="CAF4189713.1"/>
    </source>
</evidence>
<dbReference type="PROSITE" id="PS00031">
    <property type="entry name" value="NUCLEAR_REC_DBD_1"/>
    <property type="match status" value="1"/>
</dbReference>
<keyword evidence="6" id="KW-0238">DNA-binding</keyword>
<keyword evidence="2" id="KW-0479">Metal-binding</keyword>
<evidence type="ECO:0000256" key="6">
    <source>
        <dbReference type="ARBA" id="ARBA00023125"/>
    </source>
</evidence>
<dbReference type="InterPro" id="IPR001628">
    <property type="entry name" value="Znf_hrmn_rcpt"/>
</dbReference>
<feature type="domain" description="Nuclear receptor" evidence="10">
    <location>
        <begin position="9"/>
        <end position="84"/>
    </location>
</feature>
<dbReference type="EMBL" id="CAJNRF010000091">
    <property type="protein sequence ID" value="CAF1936618.1"/>
    <property type="molecule type" value="Genomic_DNA"/>
</dbReference>
<dbReference type="GO" id="GO:0043565">
    <property type="term" value="F:sequence-specific DNA binding"/>
    <property type="evidence" value="ECO:0007669"/>
    <property type="project" value="InterPro"/>
</dbReference>
<dbReference type="InterPro" id="IPR013088">
    <property type="entry name" value="Znf_NHR/GATA"/>
</dbReference>
<dbReference type="Pfam" id="PF00104">
    <property type="entry name" value="Hormone_recep"/>
    <property type="match status" value="1"/>
</dbReference>
<evidence type="ECO:0000313" key="12">
    <source>
        <dbReference type="EMBL" id="CAF0977085.1"/>
    </source>
</evidence>
<dbReference type="EMBL" id="CAJNRE010017987">
    <property type="protein sequence ID" value="CAF2159738.1"/>
    <property type="molecule type" value="Genomic_DNA"/>
</dbReference>
<dbReference type="AlphaFoldDB" id="A0A814EUT1"/>
<dbReference type="PRINTS" id="PR00398">
    <property type="entry name" value="STRDHORMONER"/>
</dbReference>
<dbReference type="Gene3D" id="1.10.565.10">
    <property type="entry name" value="Retinoid X Receptor"/>
    <property type="match status" value="1"/>
</dbReference>
<dbReference type="PROSITE" id="PS51843">
    <property type="entry name" value="NR_LBD"/>
    <property type="match status" value="1"/>
</dbReference>
<dbReference type="Proteomes" id="UP000663842">
    <property type="component" value="Unassembled WGS sequence"/>
</dbReference>
<evidence type="ECO:0000256" key="5">
    <source>
        <dbReference type="ARBA" id="ARBA00023015"/>
    </source>
</evidence>
<evidence type="ECO:0000256" key="1">
    <source>
        <dbReference type="ARBA" id="ARBA00005993"/>
    </source>
</evidence>
<keyword evidence="8" id="KW-0675">Receptor</keyword>
<proteinExistence type="inferred from homology"/>
<evidence type="ECO:0000256" key="9">
    <source>
        <dbReference type="ARBA" id="ARBA00023242"/>
    </source>
</evidence>
<comment type="similarity">
    <text evidence="1">Belongs to the nuclear hormone receptor family.</text>
</comment>
<dbReference type="GO" id="GO:0003700">
    <property type="term" value="F:DNA-binding transcription factor activity"/>
    <property type="evidence" value="ECO:0007669"/>
    <property type="project" value="InterPro"/>
</dbReference>
<evidence type="ECO:0000313" key="20">
    <source>
        <dbReference type="Proteomes" id="UP000663866"/>
    </source>
</evidence>
<evidence type="ECO:0000256" key="7">
    <source>
        <dbReference type="ARBA" id="ARBA00023163"/>
    </source>
</evidence>
<keyword evidence="9" id="KW-0539">Nucleus</keyword>
<dbReference type="SMART" id="SM00399">
    <property type="entry name" value="ZnF_C4"/>
    <property type="match status" value="1"/>
</dbReference>
<accession>A0A814EUT1</accession>
<evidence type="ECO:0000256" key="3">
    <source>
        <dbReference type="ARBA" id="ARBA00022771"/>
    </source>
</evidence>
<dbReference type="EMBL" id="CAJNRG010000032">
    <property type="protein sequence ID" value="CAF1945702.1"/>
    <property type="molecule type" value="Genomic_DNA"/>
</dbReference>
<evidence type="ECO:0000313" key="17">
    <source>
        <dbReference type="EMBL" id="CAF3905004.1"/>
    </source>
</evidence>
<feature type="domain" description="NR LBD" evidence="11">
    <location>
        <begin position="107"/>
        <end position="330"/>
    </location>
</feature>
<evidence type="ECO:0000313" key="13">
    <source>
        <dbReference type="EMBL" id="CAF1294381.1"/>
    </source>
</evidence>
<dbReference type="Pfam" id="PF00105">
    <property type="entry name" value="zf-C4"/>
    <property type="match status" value="1"/>
</dbReference>
<keyword evidence="5" id="KW-0805">Transcription regulation</keyword>
<name>A0A814EUT1_9BILA</name>
<evidence type="ECO:0000256" key="2">
    <source>
        <dbReference type="ARBA" id="ARBA00022723"/>
    </source>
</evidence>
<dbReference type="SUPFAM" id="SSF48508">
    <property type="entry name" value="Nuclear receptor ligand-binding domain"/>
    <property type="match status" value="1"/>
</dbReference>
<dbReference type="PRINTS" id="PR00047">
    <property type="entry name" value="STROIDFINGER"/>
</dbReference>
<dbReference type="PROSITE" id="PS51030">
    <property type="entry name" value="NUCLEAR_REC_DBD_2"/>
    <property type="match status" value="1"/>
</dbReference>
<dbReference type="Proteomes" id="UP000663887">
    <property type="component" value="Unassembled WGS sequence"/>
</dbReference>
<dbReference type="Proteomes" id="UP000663855">
    <property type="component" value="Unassembled WGS sequence"/>
</dbReference>
<dbReference type="EMBL" id="CAJNOW010000821">
    <property type="protein sequence ID" value="CAF1294381.1"/>
    <property type="molecule type" value="Genomic_DNA"/>
</dbReference>
<dbReference type="EMBL" id="CAJOBF010001040">
    <property type="protein sequence ID" value="CAF3905004.1"/>
    <property type="molecule type" value="Genomic_DNA"/>
</dbReference>
<evidence type="ECO:0000259" key="11">
    <source>
        <dbReference type="PROSITE" id="PS51843"/>
    </source>
</evidence>
<dbReference type="OrthoDB" id="9996087at2759"/>
<dbReference type="GO" id="GO:0008270">
    <property type="term" value="F:zinc ion binding"/>
    <property type="evidence" value="ECO:0007669"/>
    <property type="project" value="UniProtKB-KW"/>
</dbReference>
<evidence type="ECO:0000313" key="16">
    <source>
        <dbReference type="EMBL" id="CAF2159738.1"/>
    </source>
</evidence>
<dbReference type="InterPro" id="IPR000536">
    <property type="entry name" value="Nucl_hrmn_rcpt_lig-bd"/>
</dbReference>
<reference evidence="12" key="1">
    <citation type="submission" date="2021-02" db="EMBL/GenBank/DDBJ databases">
        <authorList>
            <person name="Nowell W R."/>
        </authorList>
    </citation>
    <scope>NUCLEOTIDE SEQUENCE</scope>
</reference>
<dbReference type="EMBL" id="CAJNOV010000082">
    <property type="protein sequence ID" value="CAF0977085.1"/>
    <property type="molecule type" value="Genomic_DNA"/>
</dbReference>
<dbReference type="Proteomes" id="UP000663866">
    <property type="component" value="Unassembled WGS sequence"/>
</dbReference>
<protein>
    <submittedName>
        <fullName evidence="12">Uncharacterized protein</fullName>
    </submittedName>
</protein>
<evidence type="ECO:0000313" key="14">
    <source>
        <dbReference type="EMBL" id="CAF1936618.1"/>
    </source>
</evidence>
<dbReference type="Gene3D" id="3.30.50.10">
    <property type="entry name" value="Erythroid Transcription Factor GATA-1, subunit A"/>
    <property type="match status" value="1"/>
</dbReference>
<evidence type="ECO:0000259" key="10">
    <source>
        <dbReference type="PROSITE" id="PS51030"/>
    </source>
</evidence>
<dbReference type="InterPro" id="IPR050274">
    <property type="entry name" value="Nuclear_hormone_rcpt_NR2"/>
</dbReference>
<evidence type="ECO:0000313" key="15">
    <source>
        <dbReference type="EMBL" id="CAF1945702.1"/>
    </source>
</evidence>
<dbReference type="SUPFAM" id="SSF57716">
    <property type="entry name" value="Glucocorticoid receptor-like (DNA-binding domain)"/>
    <property type="match status" value="1"/>
</dbReference>
<gene>
    <name evidence="12" type="ORF">CJN711_LOCUS1172</name>
    <name evidence="13" type="ORF">KQP761_LOCUS4450</name>
    <name evidence="16" type="ORF">MBJ925_LOCUS32919</name>
    <name evidence="18" type="ORF">OVN521_LOCUS25766</name>
    <name evidence="17" type="ORF">UXM345_LOCUS10753</name>
    <name evidence="14" type="ORF">WKI299_LOCUS1567</name>
    <name evidence="15" type="ORF">XDN619_LOCUS636</name>
</gene>
<comment type="caution">
    <text evidence="12">The sequence shown here is derived from an EMBL/GenBank/DDBJ whole genome shotgun (WGS) entry which is preliminary data.</text>
</comment>
<dbReference type="PANTHER" id="PTHR24083">
    <property type="entry name" value="NUCLEAR HORMONE RECEPTOR"/>
    <property type="match status" value="1"/>
</dbReference>
<dbReference type="Proteomes" id="UP000663834">
    <property type="component" value="Unassembled WGS sequence"/>
</dbReference>
<organism evidence="12 19">
    <name type="scientific">Rotaria magnacalcarata</name>
    <dbReference type="NCBI Taxonomy" id="392030"/>
    <lineage>
        <taxon>Eukaryota</taxon>
        <taxon>Metazoa</taxon>
        <taxon>Spiralia</taxon>
        <taxon>Gnathifera</taxon>
        <taxon>Rotifera</taxon>
        <taxon>Eurotatoria</taxon>
        <taxon>Bdelloidea</taxon>
        <taxon>Philodinida</taxon>
        <taxon>Philodinidae</taxon>
        <taxon>Rotaria</taxon>
    </lineage>
</organism>
<keyword evidence="3" id="KW-0863">Zinc-finger</keyword>
<dbReference type="Proteomes" id="UP000663824">
    <property type="component" value="Unassembled WGS sequence"/>
</dbReference>
<keyword evidence="4" id="KW-0862">Zinc</keyword>
<dbReference type="FunFam" id="3.30.50.10:FF:000030">
    <property type="entry name" value="Nuclear Hormone Receptor family"/>
    <property type="match status" value="1"/>
</dbReference>
<evidence type="ECO:0000256" key="8">
    <source>
        <dbReference type="ARBA" id="ARBA00023170"/>
    </source>
</evidence>
<dbReference type="InterPro" id="IPR001723">
    <property type="entry name" value="Nuclear_hrmn_rcpt"/>
</dbReference>
<sequence>MSGSRILYNVPCSVCHDNSSGKHYSVYACDGCAGFFKRSVRRNRIYHCKNRNKCVVDKYRRNQCRACRYRRCLDAGMNKDAVQNERGPRQSFPDRHMHITGSFGVKPEPTYVPTATQVPLSNDQFQSTPLFKLDLYVYEMAARILFYMVHWLRSLKEFQMISVKDQITSLLRCWHELFVVTLCEYKFDVPWINLIHSANRSNDLGLNTNGIDIKNLYLMQDIYNRILHMNLDCVEYFHLKLLLLCRWIDPNMNNNHNHTNGHSLFGDHLIALETHVRRTYPLQLQRFEQLKSLLTNLRAVSSPEIQNVFFKNVLGYCSIELILRNLYETITVSL</sequence>
<keyword evidence="20" id="KW-1185">Reference proteome</keyword>